<dbReference type="AlphaFoldDB" id="A0A7W6AQ71"/>
<gene>
    <name evidence="1" type="ORF">GGR33_004219</name>
</gene>
<dbReference type="RefSeq" id="WP_183508762.1">
    <property type="nucleotide sequence ID" value="NZ_BSPG01000054.1"/>
</dbReference>
<sequence>MIRQHHREAKMGYVTFFSEKGIPHAGILIEYNSGSSEWLGFFPNPYKGRSGAVMLDDRESEVDWYVRYPGVDNFISKVRNFVVADYYSEIYQMLTSDCVTFAMDFAEQFGLAVPPRPHFFPSTLVYGIYRDNGHIGEYGQAPFPWKVKRK</sequence>
<proteinExistence type="predicted"/>
<dbReference type="Proteomes" id="UP000517759">
    <property type="component" value="Unassembled WGS sequence"/>
</dbReference>
<accession>A0A7W6AQ71</accession>
<evidence type="ECO:0008006" key="3">
    <source>
        <dbReference type="Google" id="ProtNLM"/>
    </source>
</evidence>
<organism evidence="1 2">
    <name type="scientific">Methylobacterium brachythecii</name>
    <dbReference type="NCBI Taxonomy" id="1176177"/>
    <lineage>
        <taxon>Bacteria</taxon>
        <taxon>Pseudomonadati</taxon>
        <taxon>Pseudomonadota</taxon>
        <taxon>Alphaproteobacteria</taxon>
        <taxon>Hyphomicrobiales</taxon>
        <taxon>Methylobacteriaceae</taxon>
        <taxon>Methylobacterium</taxon>
    </lineage>
</organism>
<evidence type="ECO:0000313" key="2">
    <source>
        <dbReference type="Proteomes" id="UP000517759"/>
    </source>
</evidence>
<protein>
    <recommendedName>
        <fullName evidence="3">DUF4105 domain-containing protein</fullName>
    </recommendedName>
</protein>
<name>A0A7W6AQ71_9HYPH</name>
<evidence type="ECO:0000313" key="1">
    <source>
        <dbReference type="EMBL" id="MBB3904696.1"/>
    </source>
</evidence>
<comment type="caution">
    <text evidence="1">The sequence shown here is derived from an EMBL/GenBank/DDBJ whole genome shotgun (WGS) entry which is preliminary data.</text>
</comment>
<dbReference type="EMBL" id="JACIDN010000008">
    <property type="protein sequence ID" value="MBB3904696.1"/>
    <property type="molecule type" value="Genomic_DNA"/>
</dbReference>
<reference evidence="1 2" key="1">
    <citation type="submission" date="2020-08" db="EMBL/GenBank/DDBJ databases">
        <title>Genomic Encyclopedia of Type Strains, Phase IV (KMG-IV): sequencing the most valuable type-strain genomes for metagenomic binning, comparative biology and taxonomic classification.</title>
        <authorList>
            <person name="Goeker M."/>
        </authorList>
    </citation>
    <scope>NUCLEOTIDE SEQUENCE [LARGE SCALE GENOMIC DNA]</scope>
    <source>
        <strain evidence="1 2">DSM 24105</strain>
    </source>
</reference>